<evidence type="ECO:0000313" key="2">
    <source>
        <dbReference type="Proteomes" id="UP001651158"/>
    </source>
</evidence>
<dbReference type="InterPro" id="IPR036047">
    <property type="entry name" value="F-box-like_dom_sf"/>
</dbReference>
<sequence>MRASQVNRAWNRATHHPRLFHRLCCSPEWSLPNLDADFPPPLECRNANFFFPNLLAPTTDTTAANNEPSDAVDWFQKFKWRYQVRKNWEQGRHRIRRFVGHTGDLRERMDDNRMFYSPPAAPTIIINFYFLSRSLAGNKVQL</sequence>
<dbReference type="SUPFAM" id="SSF81383">
    <property type="entry name" value="F-box domain"/>
    <property type="match status" value="1"/>
</dbReference>
<dbReference type="Proteomes" id="UP001651158">
    <property type="component" value="Unassembled WGS sequence"/>
</dbReference>
<protein>
    <submittedName>
        <fullName evidence="1">Uncharacterized protein</fullName>
    </submittedName>
</protein>
<proteinExistence type="predicted"/>
<dbReference type="Gene3D" id="1.20.1280.50">
    <property type="match status" value="1"/>
</dbReference>
<accession>A0ABR4QNR2</accession>
<organism evidence="1 2">
    <name type="scientific">Taenia crassiceps</name>
    <dbReference type="NCBI Taxonomy" id="6207"/>
    <lineage>
        <taxon>Eukaryota</taxon>
        <taxon>Metazoa</taxon>
        <taxon>Spiralia</taxon>
        <taxon>Lophotrochozoa</taxon>
        <taxon>Platyhelminthes</taxon>
        <taxon>Cestoda</taxon>
        <taxon>Eucestoda</taxon>
        <taxon>Cyclophyllidea</taxon>
        <taxon>Taeniidae</taxon>
        <taxon>Taenia</taxon>
    </lineage>
</organism>
<evidence type="ECO:0000313" key="1">
    <source>
        <dbReference type="EMBL" id="KAL5111182.1"/>
    </source>
</evidence>
<keyword evidence="2" id="KW-1185">Reference proteome</keyword>
<name>A0ABR4QNR2_9CEST</name>
<comment type="caution">
    <text evidence="1">The sequence shown here is derived from an EMBL/GenBank/DDBJ whole genome shotgun (WGS) entry which is preliminary data.</text>
</comment>
<reference evidence="1 2" key="1">
    <citation type="journal article" date="2022" name="Front. Cell. Infect. Microbiol.">
        <title>The Genomes of Two Strains of Taenia crassiceps the Animal Model for the Study of Human Cysticercosis.</title>
        <authorList>
            <person name="Bobes R.J."/>
            <person name="Estrada K."/>
            <person name="Rios-Valencia D.G."/>
            <person name="Calderon-Gallegos A."/>
            <person name="de la Torre P."/>
            <person name="Carrero J.C."/>
            <person name="Sanchez-Flores A."/>
            <person name="Laclette J.P."/>
        </authorList>
    </citation>
    <scope>NUCLEOTIDE SEQUENCE [LARGE SCALE GENOMIC DNA]</scope>
    <source>
        <strain evidence="1">WFUcys</strain>
    </source>
</reference>
<dbReference type="EMBL" id="JAKROA010000001">
    <property type="protein sequence ID" value="KAL5111182.1"/>
    <property type="molecule type" value="Genomic_DNA"/>
</dbReference>
<gene>
    <name evidence="1" type="ORF">TcWFU_000499</name>
</gene>